<evidence type="ECO:0000256" key="1">
    <source>
        <dbReference type="ARBA" id="ARBA00001946"/>
    </source>
</evidence>
<keyword evidence="15" id="KW-1185">Reference proteome</keyword>
<dbReference type="InterPro" id="IPR039657">
    <property type="entry name" value="Dimethylallyltransferase"/>
</dbReference>
<evidence type="ECO:0000256" key="5">
    <source>
        <dbReference type="ARBA" id="ARBA00022694"/>
    </source>
</evidence>
<sequence length="323" mass="36194">MQCQPFSLNEEVTTMPKQKLILIVGPTAVGKTALSLKLAHRFNGEVISGDSMQVYRKLDIGTAKILPQEQQGIRHHLLNVRELTEPFTVADFKRLATQAITATAKRGHQPFVVGGTGFYLQSLLRGYQLGGSASAPQPKLRAKWEHFLVVHGIQALQQAVAQVDPISARKISPGDSRRLIRALEVFETTGKPISAQTDQYNPAYQPLVIGLTTQRSVLYARINQRVDQMLAAGLLTEAKMVYQQRQQAPQASKAIGYKEFFPYFAGECTLAEAVTTVKKNSRHFAKRQLTYFRNQMATHWFDLLAQPDQLMQIEQTVVQFLND</sequence>
<feature type="binding site" evidence="10">
    <location>
        <begin position="25"/>
        <end position="32"/>
    </location>
    <ligand>
        <name>ATP</name>
        <dbReference type="ChEBI" id="CHEBI:30616"/>
    </ligand>
</feature>
<organism evidence="14 15">
    <name type="scientific">Loigolactobacillus rennini DSM 20253</name>
    <dbReference type="NCBI Taxonomy" id="1423796"/>
    <lineage>
        <taxon>Bacteria</taxon>
        <taxon>Bacillati</taxon>
        <taxon>Bacillota</taxon>
        <taxon>Bacilli</taxon>
        <taxon>Lactobacillales</taxon>
        <taxon>Lactobacillaceae</taxon>
        <taxon>Loigolactobacillus</taxon>
    </lineage>
</organism>
<keyword evidence="8 10" id="KW-0460">Magnesium</keyword>
<feature type="binding site" evidence="10">
    <location>
        <begin position="27"/>
        <end position="32"/>
    </location>
    <ligand>
        <name>substrate</name>
    </ligand>
</feature>
<feature type="site" description="Interaction with substrate tRNA" evidence="10">
    <location>
        <position position="116"/>
    </location>
</feature>
<comment type="similarity">
    <text evidence="3 10 13">Belongs to the IPP transferase family.</text>
</comment>
<evidence type="ECO:0000256" key="3">
    <source>
        <dbReference type="ARBA" id="ARBA00005842"/>
    </source>
</evidence>
<dbReference type="NCBIfam" id="TIGR00174">
    <property type="entry name" value="miaA"/>
    <property type="match status" value="1"/>
</dbReference>
<keyword evidence="6 10" id="KW-0547">Nucleotide-binding</keyword>
<reference evidence="14 15" key="1">
    <citation type="journal article" date="2015" name="Genome Announc.">
        <title>Expanding the biotechnology potential of lactobacilli through comparative genomics of 213 strains and associated genera.</title>
        <authorList>
            <person name="Sun Z."/>
            <person name="Harris H.M."/>
            <person name="McCann A."/>
            <person name="Guo C."/>
            <person name="Argimon S."/>
            <person name="Zhang W."/>
            <person name="Yang X."/>
            <person name="Jeffery I.B."/>
            <person name="Cooney J.C."/>
            <person name="Kagawa T.F."/>
            <person name="Liu W."/>
            <person name="Song Y."/>
            <person name="Salvetti E."/>
            <person name="Wrobel A."/>
            <person name="Rasinkangas P."/>
            <person name="Parkhill J."/>
            <person name="Rea M.C."/>
            <person name="O'Sullivan O."/>
            <person name="Ritari J."/>
            <person name="Douillard F.P."/>
            <person name="Paul Ross R."/>
            <person name="Yang R."/>
            <person name="Briner A.E."/>
            <person name="Felis G.E."/>
            <person name="de Vos W.M."/>
            <person name="Barrangou R."/>
            <person name="Klaenhammer T.R."/>
            <person name="Caufield P.W."/>
            <person name="Cui Y."/>
            <person name="Zhang H."/>
            <person name="O'Toole P.W."/>
        </authorList>
    </citation>
    <scope>NUCLEOTIDE SEQUENCE [LARGE SCALE GENOMIC DNA]</scope>
    <source>
        <strain evidence="14 15">DSM 20253</strain>
    </source>
</reference>
<dbReference type="SUPFAM" id="SSF52540">
    <property type="entry name" value="P-loop containing nucleoside triphosphate hydrolases"/>
    <property type="match status" value="1"/>
</dbReference>
<evidence type="ECO:0000313" key="14">
    <source>
        <dbReference type="EMBL" id="KRM97753.1"/>
    </source>
</evidence>
<keyword evidence="7 10" id="KW-0067">ATP-binding</keyword>
<comment type="cofactor">
    <cofactor evidence="1 10">
        <name>Mg(2+)</name>
        <dbReference type="ChEBI" id="CHEBI:18420"/>
    </cofactor>
</comment>
<dbReference type="GO" id="GO:0005524">
    <property type="term" value="F:ATP binding"/>
    <property type="evidence" value="ECO:0007669"/>
    <property type="project" value="UniProtKB-UniRule"/>
</dbReference>
<dbReference type="HAMAP" id="MF_00185">
    <property type="entry name" value="IPP_trans"/>
    <property type="match status" value="1"/>
</dbReference>
<comment type="caution">
    <text evidence="10">Lacks conserved residue(s) required for the propagation of feature annotation.</text>
</comment>
<evidence type="ECO:0000256" key="10">
    <source>
        <dbReference type="HAMAP-Rule" id="MF_00185"/>
    </source>
</evidence>
<dbReference type="InterPro" id="IPR018022">
    <property type="entry name" value="IPT"/>
</dbReference>
<dbReference type="EC" id="2.5.1.75" evidence="10"/>
<evidence type="ECO:0000256" key="7">
    <source>
        <dbReference type="ARBA" id="ARBA00022840"/>
    </source>
</evidence>
<evidence type="ECO:0000313" key="15">
    <source>
        <dbReference type="Proteomes" id="UP000051638"/>
    </source>
</evidence>
<evidence type="ECO:0000256" key="11">
    <source>
        <dbReference type="RuleBase" id="RU003783"/>
    </source>
</evidence>
<evidence type="ECO:0000256" key="6">
    <source>
        <dbReference type="ARBA" id="ARBA00022741"/>
    </source>
</evidence>
<proteinExistence type="inferred from homology"/>
<dbReference type="InterPro" id="IPR027417">
    <property type="entry name" value="P-loop_NTPase"/>
</dbReference>
<dbReference type="PATRIC" id="fig|1423796.3.peg.1385"/>
<dbReference type="PANTHER" id="PTHR11088:SF60">
    <property type="entry name" value="TRNA DIMETHYLALLYLTRANSFERASE"/>
    <property type="match status" value="1"/>
</dbReference>
<feature type="region of interest" description="Interaction with substrate tRNA" evidence="10">
    <location>
        <begin position="50"/>
        <end position="53"/>
    </location>
</feature>
<dbReference type="STRING" id="1423796.FC24_GL001359"/>
<dbReference type="Gene3D" id="1.10.20.140">
    <property type="match status" value="1"/>
</dbReference>
<comment type="catalytic activity">
    <reaction evidence="9 10 11">
        <text>adenosine(37) in tRNA + dimethylallyl diphosphate = N(6)-dimethylallyladenosine(37) in tRNA + diphosphate</text>
        <dbReference type="Rhea" id="RHEA:26482"/>
        <dbReference type="Rhea" id="RHEA-COMP:10162"/>
        <dbReference type="Rhea" id="RHEA-COMP:10375"/>
        <dbReference type="ChEBI" id="CHEBI:33019"/>
        <dbReference type="ChEBI" id="CHEBI:57623"/>
        <dbReference type="ChEBI" id="CHEBI:74411"/>
        <dbReference type="ChEBI" id="CHEBI:74415"/>
        <dbReference type="EC" id="2.5.1.75"/>
    </reaction>
</comment>
<dbReference type="Proteomes" id="UP000051638">
    <property type="component" value="Unassembled WGS sequence"/>
</dbReference>
<keyword evidence="5 10" id="KW-0819">tRNA processing</keyword>
<dbReference type="GO" id="GO:0052381">
    <property type="term" value="F:tRNA dimethylallyltransferase activity"/>
    <property type="evidence" value="ECO:0007669"/>
    <property type="project" value="UniProtKB-UniRule"/>
</dbReference>
<comment type="caution">
    <text evidence="14">The sequence shown here is derived from an EMBL/GenBank/DDBJ whole genome shotgun (WGS) entry which is preliminary data.</text>
</comment>
<comment type="function">
    <text evidence="2 10 12">Catalyzes the transfer of a dimethylallyl group onto the adenine at position 37 in tRNAs that read codons beginning with uridine, leading to the formation of N6-(dimethylallyl)adenosine (i(6)A).</text>
</comment>
<gene>
    <name evidence="10" type="primary">miaA</name>
    <name evidence="14" type="ORF">FC24_GL001359</name>
</gene>
<comment type="subunit">
    <text evidence="10">Monomer.</text>
</comment>
<evidence type="ECO:0000256" key="8">
    <source>
        <dbReference type="ARBA" id="ARBA00022842"/>
    </source>
</evidence>
<dbReference type="AlphaFoldDB" id="A0A0R2DAM8"/>
<dbReference type="EMBL" id="AYYI01000036">
    <property type="protein sequence ID" value="KRM97753.1"/>
    <property type="molecule type" value="Genomic_DNA"/>
</dbReference>
<dbReference type="Gene3D" id="3.40.50.300">
    <property type="entry name" value="P-loop containing nucleotide triphosphate hydrolases"/>
    <property type="match status" value="1"/>
</dbReference>
<feature type="site" description="Interaction with substrate tRNA" evidence="10">
    <location>
        <position position="141"/>
    </location>
</feature>
<evidence type="ECO:0000256" key="4">
    <source>
        <dbReference type="ARBA" id="ARBA00022679"/>
    </source>
</evidence>
<accession>A0A0R2DAM8</accession>
<keyword evidence="4 10" id="KW-0808">Transferase</keyword>
<evidence type="ECO:0000256" key="12">
    <source>
        <dbReference type="RuleBase" id="RU003784"/>
    </source>
</evidence>
<evidence type="ECO:0000256" key="2">
    <source>
        <dbReference type="ARBA" id="ARBA00003213"/>
    </source>
</evidence>
<dbReference type="GO" id="GO:0006400">
    <property type="term" value="P:tRNA modification"/>
    <property type="evidence" value="ECO:0007669"/>
    <property type="project" value="TreeGrafter"/>
</dbReference>
<dbReference type="Pfam" id="PF01715">
    <property type="entry name" value="IPPT"/>
    <property type="match status" value="1"/>
</dbReference>
<evidence type="ECO:0000256" key="13">
    <source>
        <dbReference type="RuleBase" id="RU003785"/>
    </source>
</evidence>
<evidence type="ECO:0000256" key="9">
    <source>
        <dbReference type="ARBA" id="ARBA00049563"/>
    </source>
</evidence>
<dbReference type="PANTHER" id="PTHR11088">
    <property type="entry name" value="TRNA DIMETHYLALLYLTRANSFERASE"/>
    <property type="match status" value="1"/>
</dbReference>
<protein>
    <recommendedName>
        <fullName evidence="10">tRNA dimethylallyltransferase</fullName>
        <ecNumber evidence="10">2.5.1.75</ecNumber>
    </recommendedName>
    <alternativeName>
        <fullName evidence="10">Dimethylallyl diphosphate:tRNA dimethylallyltransferase</fullName>
        <shortName evidence="10">DMAPP:tRNA dimethylallyltransferase</shortName>
        <shortName evidence="10">DMATase</shortName>
    </alternativeName>
    <alternativeName>
        <fullName evidence="10">Isopentenyl-diphosphate:tRNA isopentenyltransferase</fullName>
        <shortName evidence="10">IPP transferase</shortName>
        <shortName evidence="10">IPPT</shortName>
        <shortName evidence="10">IPTase</shortName>
    </alternativeName>
</protein>
<name>A0A0R2DAM8_9LACO</name>